<dbReference type="STRING" id="7868.ENSCMIP00000004673"/>
<dbReference type="InterPro" id="IPR055079">
    <property type="entry name" value="POP1_C"/>
</dbReference>
<name>A0A4W3GLJ5_CALMI</name>
<feature type="domain" description="POPLD" evidence="6">
    <location>
        <begin position="498"/>
        <end position="589"/>
    </location>
</feature>
<protein>
    <submittedName>
        <fullName evidence="8">POP1 homolog, ribonuclease P/MRP subunit</fullName>
    </submittedName>
</protein>
<organism evidence="8 9">
    <name type="scientific">Callorhinchus milii</name>
    <name type="common">Ghost shark</name>
    <dbReference type="NCBI Taxonomy" id="7868"/>
    <lineage>
        <taxon>Eukaryota</taxon>
        <taxon>Metazoa</taxon>
        <taxon>Chordata</taxon>
        <taxon>Craniata</taxon>
        <taxon>Vertebrata</taxon>
        <taxon>Chondrichthyes</taxon>
        <taxon>Holocephali</taxon>
        <taxon>Chimaeriformes</taxon>
        <taxon>Callorhinchidae</taxon>
        <taxon>Callorhinchus</taxon>
    </lineage>
</organism>
<dbReference type="GO" id="GO:0001682">
    <property type="term" value="P:tRNA 5'-leader removal"/>
    <property type="evidence" value="ECO:0007669"/>
    <property type="project" value="InterPro"/>
</dbReference>
<keyword evidence="2" id="KW-0819">tRNA processing</keyword>
<feature type="domain" description="Pop1 N-terminal" evidence="5">
    <location>
        <begin position="74"/>
        <end position="140"/>
    </location>
</feature>
<feature type="compositionally biased region" description="Low complexity" evidence="4">
    <location>
        <begin position="9"/>
        <end position="21"/>
    </location>
</feature>
<dbReference type="InterPro" id="IPR012590">
    <property type="entry name" value="POPLD_dom"/>
</dbReference>
<dbReference type="GO" id="GO:0000172">
    <property type="term" value="C:ribonuclease MRP complex"/>
    <property type="evidence" value="ECO:0007669"/>
    <property type="project" value="InterPro"/>
</dbReference>
<evidence type="ECO:0000256" key="4">
    <source>
        <dbReference type="SAM" id="MobiDB-lite"/>
    </source>
</evidence>
<evidence type="ECO:0000313" key="9">
    <source>
        <dbReference type="Proteomes" id="UP000314986"/>
    </source>
</evidence>
<dbReference type="AlphaFoldDB" id="A0A4W3GLJ5"/>
<dbReference type="OMA" id="KALSPMC"/>
<dbReference type="Ensembl" id="ENSCMIT00000004849.1">
    <property type="protein sequence ID" value="ENSCMIP00000004673.1"/>
    <property type="gene ID" value="ENSCMIG00000002779.1"/>
</dbReference>
<evidence type="ECO:0000259" key="5">
    <source>
        <dbReference type="Pfam" id="PF06978"/>
    </source>
</evidence>
<dbReference type="Proteomes" id="UP000314986">
    <property type="component" value="Unassembled WGS sequence"/>
</dbReference>
<feature type="region of interest" description="Disordered" evidence="4">
    <location>
        <begin position="786"/>
        <end position="812"/>
    </location>
</feature>
<dbReference type="PANTHER" id="PTHR22731">
    <property type="entry name" value="RIBONUCLEASES P/MRP PROTEIN SUBUNIT POP1"/>
    <property type="match status" value="1"/>
</dbReference>
<keyword evidence="3" id="KW-0539">Nucleus</keyword>
<dbReference type="GeneTree" id="ENSGT00390000017478"/>
<feature type="domain" description="POP1 C-terminal" evidence="7">
    <location>
        <begin position="730"/>
        <end position="895"/>
    </location>
</feature>
<dbReference type="Pfam" id="PF22770">
    <property type="entry name" value="POP1_C"/>
    <property type="match status" value="1"/>
</dbReference>
<evidence type="ECO:0000256" key="3">
    <source>
        <dbReference type="ARBA" id="ARBA00023242"/>
    </source>
</evidence>
<proteinExistence type="predicted"/>
<reference evidence="9" key="3">
    <citation type="journal article" date="2014" name="Nature">
        <title>Elephant shark genome provides unique insights into gnathostome evolution.</title>
        <authorList>
            <consortium name="International Elephant Shark Genome Sequencing Consortium"/>
            <person name="Venkatesh B."/>
            <person name="Lee A.P."/>
            <person name="Ravi V."/>
            <person name="Maurya A.K."/>
            <person name="Lian M.M."/>
            <person name="Swann J.B."/>
            <person name="Ohta Y."/>
            <person name="Flajnik M.F."/>
            <person name="Sutoh Y."/>
            <person name="Kasahara M."/>
            <person name="Hoon S."/>
            <person name="Gangu V."/>
            <person name="Roy S.W."/>
            <person name="Irimia M."/>
            <person name="Korzh V."/>
            <person name="Kondrychyn I."/>
            <person name="Lim Z.W."/>
            <person name="Tay B.H."/>
            <person name="Tohari S."/>
            <person name="Kong K.W."/>
            <person name="Ho S."/>
            <person name="Lorente-Galdos B."/>
            <person name="Quilez J."/>
            <person name="Marques-Bonet T."/>
            <person name="Raney B.J."/>
            <person name="Ingham P.W."/>
            <person name="Tay A."/>
            <person name="Hillier L.W."/>
            <person name="Minx P."/>
            <person name="Boehm T."/>
            <person name="Wilson R.K."/>
            <person name="Brenner S."/>
            <person name="Warren W.C."/>
        </authorList>
    </citation>
    <scope>NUCLEOTIDE SEQUENCE [LARGE SCALE GENOMIC DNA]</scope>
</reference>
<dbReference type="Pfam" id="PF08170">
    <property type="entry name" value="POPLD"/>
    <property type="match status" value="1"/>
</dbReference>
<evidence type="ECO:0000259" key="7">
    <source>
        <dbReference type="Pfam" id="PF22770"/>
    </source>
</evidence>
<feature type="region of interest" description="Disordered" evidence="4">
    <location>
        <begin position="1"/>
        <end position="23"/>
    </location>
</feature>
<reference evidence="9" key="2">
    <citation type="journal article" date="2007" name="PLoS Biol.">
        <title>Survey sequencing and comparative analysis of the elephant shark (Callorhinchus milii) genome.</title>
        <authorList>
            <person name="Venkatesh B."/>
            <person name="Kirkness E.F."/>
            <person name="Loh Y.H."/>
            <person name="Halpern A.L."/>
            <person name="Lee A.P."/>
            <person name="Johnson J."/>
            <person name="Dandona N."/>
            <person name="Viswanathan L.D."/>
            <person name="Tay A."/>
            <person name="Venter J.C."/>
            <person name="Strausberg R.L."/>
            <person name="Brenner S."/>
        </authorList>
    </citation>
    <scope>NUCLEOTIDE SEQUENCE [LARGE SCALE GENOMIC DNA]</scope>
</reference>
<dbReference type="PANTHER" id="PTHR22731:SF3">
    <property type="entry name" value="RIBONUCLEASES P_MRP PROTEIN SUBUNIT POP1"/>
    <property type="match status" value="1"/>
</dbReference>
<reference evidence="8" key="4">
    <citation type="submission" date="2025-08" db="UniProtKB">
        <authorList>
            <consortium name="Ensembl"/>
        </authorList>
    </citation>
    <scope>IDENTIFICATION</scope>
</reference>
<accession>A0A4W3GLJ5</accession>
<dbReference type="GO" id="GO:0005655">
    <property type="term" value="C:nucleolar ribonuclease P complex"/>
    <property type="evidence" value="ECO:0007669"/>
    <property type="project" value="InterPro"/>
</dbReference>
<dbReference type="InterPro" id="IPR009723">
    <property type="entry name" value="Pop1_N"/>
</dbReference>
<comment type="subcellular location">
    <subcellularLocation>
        <location evidence="1">Nucleus</location>
    </subcellularLocation>
</comment>
<dbReference type="Pfam" id="PF06978">
    <property type="entry name" value="POP1_N"/>
    <property type="match status" value="2"/>
</dbReference>
<sequence>MLKAVAHKSSSSQFLQSLPSQMRRRAMSQKIKRLPRRLREFAKKEVEKVAHLRKEQSKSKSRKARRRHANLMQEFNRRQRKNIWLETHIWHAKRFHVVKKWGYCLGDKPTAKSYRACYRAMIKQCLLQDLSYYCCLELMGTEAELLKALMLLTSREAGTTFAAVACLSGKCQGSLVLYKANQYPKQPLGPITFLWRPVTQCEGQSGNRQLWIWTHPALKMDVLTELQLACQCLDIPVPEPVSSERKAEVEVAAKDPEIVGLKRKREDKAGDGAVPEKIILGDGTRDPSKPVSWRSLTTGIVIQDLTMEILRYRLIGPLSHCVLFEALQAAAVANASEETEEIRAKYWSEYCRNPENVALHGRQGAILPLLPGISSPAEIPAGTVLGLTVGDPRLKLPQNKTTARPDPSQSEGTVEQIRELCLKGVGPECAQSLLWDHDIRSGVTQTKISEQELNRLRSKLLVPGTQLDLGPQESKIPLLLVQQPGKLAGDELPGWGSGWDILIPKGWGMAFWIPLIYRGARVGGLQEGIKHSQSKGTPHFPDDFPDCPASIHYSKECEKEKIAKYKRYPPAKRPNYVLFGTMAPFRCPWQLLVEEWEMRSEDHDVKPQKQGLEVQALEFLGKQEEELTEKVSMEENPSEVAKMMDIDSENITDVTSKTESENVQIASNTELESGHFYVIRNRKLRRQVSAWCRPTSSRNQRTHRLCRSSAYVEMTQDAVKSINLSHPRLLIWIRVSLLKKGSPVTNATICIPSEEDLKLQISDPHFCGPQEPKHSDPFKQRCKRLKKKQKMNPKNVESAAGNLETKSDSDSGPHLIQGLWPEPLQNLTSHCSRLIIGFVTQGDFSLAVGCGEALGYVSLTGLLHMVFNQPANKRGLVLVRNPASLQYRLAKINIEE</sequence>
<evidence type="ECO:0000256" key="1">
    <source>
        <dbReference type="ARBA" id="ARBA00004123"/>
    </source>
</evidence>
<evidence type="ECO:0000256" key="2">
    <source>
        <dbReference type="ARBA" id="ARBA00022694"/>
    </source>
</evidence>
<reference evidence="8" key="5">
    <citation type="submission" date="2025-09" db="UniProtKB">
        <authorList>
            <consortium name="Ensembl"/>
        </authorList>
    </citation>
    <scope>IDENTIFICATION</scope>
</reference>
<dbReference type="InterPro" id="IPR039182">
    <property type="entry name" value="Pop1"/>
</dbReference>
<feature type="domain" description="Pop1 N-terminal" evidence="5">
    <location>
        <begin position="7"/>
        <end position="67"/>
    </location>
</feature>
<dbReference type="InParanoid" id="A0A4W3GLJ5"/>
<reference evidence="9" key="1">
    <citation type="journal article" date="2006" name="Science">
        <title>Ancient noncoding elements conserved in the human genome.</title>
        <authorList>
            <person name="Venkatesh B."/>
            <person name="Kirkness E.F."/>
            <person name="Loh Y.H."/>
            <person name="Halpern A.L."/>
            <person name="Lee A.P."/>
            <person name="Johnson J."/>
            <person name="Dandona N."/>
            <person name="Viswanathan L.D."/>
            <person name="Tay A."/>
            <person name="Venter J.C."/>
            <person name="Strausberg R.L."/>
            <person name="Brenner S."/>
        </authorList>
    </citation>
    <scope>NUCLEOTIDE SEQUENCE [LARGE SCALE GENOMIC DNA]</scope>
</reference>
<evidence type="ECO:0000259" key="6">
    <source>
        <dbReference type="Pfam" id="PF08170"/>
    </source>
</evidence>
<evidence type="ECO:0000313" key="8">
    <source>
        <dbReference type="Ensembl" id="ENSCMIP00000004673.1"/>
    </source>
</evidence>
<keyword evidence="9" id="KW-1185">Reference proteome</keyword>